<proteinExistence type="predicted"/>
<dbReference type="Pfam" id="PF23723">
    <property type="entry name" value="TPR_EDRF1"/>
    <property type="match status" value="1"/>
</dbReference>
<dbReference type="PANTHER" id="PTHR15000">
    <property type="entry name" value="ERYTHROID DIFFERENTIATION-RELATED FACTOR 1"/>
    <property type="match status" value="1"/>
</dbReference>
<organism evidence="2 3">
    <name type="scientific">Saccoglossus kowalevskii</name>
    <name type="common">Acorn worm</name>
    <dbReference type="NCBI Taxonomy" id="10224"/>
    <lineage>
        <taxon>Eukaryota</taxon>
        <taxon>Metazoa</taxon>
        <taxon>Hemichordata</taxon>
        <taxon>Enteropneusta</taxon>
        <taxon>Harrimaniidae</taxon>
        <taxon>Saccoglossus</taxon>
    </lineage>
</organism>
<dbReference type="PANTHER" id="PTHR15000:SF1">
    <property type="entry name" value="ERYTHROID DIFFERENTIATION-RELATED FACTOR 1"/>
    <property type="match status" value="1"/>
</dbReference>
<gene>
    <name evidence="3" type="primary">LOC102801958</name>
</gene>
<feature type="non-terminal residue" evidence="3">
    <location>
        <position position="1"/>
    </location>
</feature>
<dbReference type="GeneID" id="102801958"/>
<evidence type="ECO:0000313" key="3">
    <source>
        <dbReference type="RefSeq" id="XP_006813057.1"/>
    </source>
</evidence>
<name>A0ABM0LZ66_SACKO</name>
<feature type="domain" description="EDRF1 TPR repeats region" evidence="1">
    <location>
        <begin position="147"/>
        <end position="296"/>
    </location>
</feature>
<keyword evidence="2" id="KW-1185">Reference proteome</keyword>
<dbReference type="Proteomes" id="UP000694865">
    <property type="component" value="Unplaced"/>
</dbReference>
<dbReference type="RefSeq" id="XP_006813057.1">
    <property type="nucleotide sequence ID" value="XM_006812994.1"/>
</dbReference>
<evidence type="ECO:0000313" key="2">
    <source>
        <dbReference type="Proteomes" id="UP000694865"/>
    </source>
</evidence>
<reference evidence="3" key="1">
    <citation type="submission" date="2025-08" db="UniProtKB">
        <authorList>
            <consortium name="RefSeq"/>
        </authorList>
    </citation>
    <scope>IDENTIFICATION</scope>
    <source>
        <tissue evidence="3">Testes</tissue>
    </source>
</reference>
<sequence>GLQAIDSDVESNPLLSGNSPCAIEFPTTSKDDSGSSAALEKETAVVNQPEMTVARRRLSPGSWQGQMKISLFKKARAVFYVMGNIDFEWASSWSLDAAGFLATSIRCYEFSVELLCDDKENADCIINITRRLANSRNELGKLYMKQAAIIYYQAALSCIGEKPSHIRESVCWELSSTYFTIATLLQDNAPLAVMAQEQVERDINDLMMKALKYCDVNQSSPQYPIVRYRAATIHHRLASMHHNSYRNQVNEQKRKQGKSLTELHYGKAIKLFQELDRPSELLRVLLERVAMSEHQFN</sequence>
<accession>A0ABM0LZ66</accession>
<evidence type="ECO:0000259" key="1">
    <source>
        <dbReference type="Pfam" id="PF23723"/>
    </source>
</evidence>
<dbReference type="InterPro" id="IPR056583">
    <property type="entry name" value="EDRF1_TPR"/>
</dbReference>
<feature type="non-terminal residue" evidence="3">
    <location>
        <position position="297"/>
    </location>
</feature>
<protein>
    <submittedName>
        <fullName evidence="3">Erythroid differentiation-related factor 1-like</fullName>
    </submittedName>
</protein>